<reference evidence="1" key="1">
    <citation type="submission" date="2022-12" db="EMBL/GenBank/DDBJ databases">
        <authorList>
            <person name="Bing R.G."/>
            <person name="Willard D.J."/>
            <person name="Manesh M.J.H."/>
            <person name="Laemthong T."/>
            <person name="Crosby J.R."/>
            <person name="Kelly R.M."/>
        </authorList>
    </citation>
    <scope>NUCLEOTIDE SEQUENCE</scope>
    <source>
        <strain evidence="1">DSM 8990</strain>
    </source>
</reference>
<protein>
    <submittedName>
        <fullName evidence="1">Uncharacterized protein</fullName>
    </submittedName>
</protein>
<dbReference type="Proteomes" id="UP001164909">
    <property type="component" value="Chromosome"/>
</dbReference>
<accession>A0ABY7BJN0</accession>
<organism evidence="1 2">
    <name type="scientific">Caldicellulosiruptor morganii</name>
    <dbReference type="NCBI Taxonomy" id="1387555"/>
    <lineage>
        <taxon>Bacteria</taxon>
        <taxon>Bacillati</taxon>
        <taxon>Bacillota</taxon>
        <taxon>Bacillota incertae sedis</taxon>
        <taxon>Caldicellulosiruptorales</taxon>
        <taxon>Caldicellulosiruptoraceae</taxon>
        <taxon>Caldicellulosiruptor</taxon>
    </lineage>
</organism>
<evidence type="ECO:0000313" key="1">
    <source>
        <dbReference type="EMBL" id="WAM33042.1"/>
    </source>
</evidence>
<proteinExistence type="predicted"/>
<name>A0ABY7BJN0_9FIRM</name>
<dbReference type="EMBL" id="CP113865">
    <property type="protein sequence ID" value="WAM33042.1"/>
    <property type="molecule type" value="Genomic_DNA"/>
</dbReference>
<dbReference type="RefSeq" id="WP_268760748.1">
    <property type="nucleotide sequence ID" value="NZ_CP113865.1"/>
</dbReference>
<keyword evidence="2" id="KW-1185">Reference proteome</keyword>
<sequence>MKLQEANLKAVVGCVTMASIERLKNQIKKFDRVEGLNLLEFYGRENLLKIRDNSCF</sequence>
<gene>
    <name evidence="1" type="ORF">OTK00_001503</name>
</gene>
<evidence type="ECO:0000313" key="2">
    <source>
        <dbReference type="Proteomes" id="UP001164909"/>
    </source>
</evidence>